<dbReference type="OMA" id="HYQGVPH"/>
<protein>
    <submittedName>
        <fullName evidence="3">Glucuronyl/N-acetylglucosaminyl transferase EXT2</fullName>
        <ecNumber evidence="3">2.4.1.224</ecNumber>
    </submittedName>
</protein>
<dbReference type="SUPFAM" id="SSF53448">
    <property type="entry name" value="Nucleotide-diphospho-sugar transferases"/>
    <property type="match status" value="1"/>
</dbReference>
<dbReference type="EC" id="2.4.1.224" evidence="3"/>
<reference evidence="3" key="2">
    <citation type="journal article" date="2012" name="Nat. Commun.">
        <title>Draft genome sequence and genetic transformation of the oleaginous alga Nannochloropis gaditana.</title>
        <authorList>
            <person name="Radakovits R."/>
            <person name="Jinkerson R.E."/>
            <person name="Fuerstenberg S.I."/>
            <person name="Tae H."/>
            <person name="Settlage R.E."/>
            <person name="Boore J.L."/>
            <person name="Posewitz M.C."/>
        </authorList>
    </citation>
    <scope>NUCLEOTIDE SEQUENCE</scope>
    <source>
        <strain evidence="3">CCMP526</strain>
    </source>
</reference>
<dbReference type="GO" id="GO:0050508">
    <property type="term" value="F:glucuronosyl-N-acetylglucosaminyl-proteoglycan 4-alpha-N-acetylglucosaminyltransferase activity"/>
    <property type="evidence" value="ECO:0007669"/>
    <property type="project" value="UniProtKB-EC"/>
</dbReference>
<name>I2CQR6_NANGC</name>
<dbReference type="PANTHER" id="PTHR48410">
    <property type="entry name" value="GLYCOSYLINOSITOL PHOSPHORYLCERAMIDE MANNOSYL TRANSFERASE 1"/>
    <property type="match status" value="1"/>
</dbReference>
<dbReference type="InterPro" id="IPR029044">
    <property type="entry name" value="Nucleotide-diphossugar_trans"/>
</dbReference>
<sequence length="368" mass="41419">MRRPNHRVAGWKPFDGLECGRRTDNNCFLSLASRFRGWSTKKCYYLFAVFIVGCLLLHLSHTALQMNFRVDFLPTTSPTGGPFGSTYTIRVNTFRRNDMLKRFLGHFARCPNVQAIQVIWSDQGYDPPSLMDWAIPLSTQELSKVAFEVQPTDSLNNRFRALLPVPTPAVLSLDDDLVIPCETLDFAYSIWQAAPQSLVGFTPRLVTWDGETASGVVAGKKVTELEAGEGAGPGPGAAGSYRYLSSFKHVWWHGRYNVILTKCCFLHRDFLSLYFSSLTPEVLQYIDDRRNCEDIAMQFVVANHTRGAPPVWVQARFTDYGQKSGISQGEDHARERGACVGRLVKEFGSLCLTTTSLKAIDARRSWIW</sequence>
<evidence type="ECO:0000256" key="1">
    <source>
        <dbReference type="ARBA" id="ARBA00022679"/>
    </source>
</evidence>
<gene>
    <name evidence="3" type="ORF">NGATSA_2005600</name>
</gene>
<dbReference type="AlphaFoldDB" id="I2CQR6"/>
<dbReference type="EMBL" id="JU980186">
    <property type="protein sequence ID" value="AFJ69249.1"/>
    <property type="molecule type" value="mRNA"/>
</dbReference>
<reference evidence="3" key="1">
    <citation type="journal article" date="2012" name="Bioengineered">
        <title>Additional insights into the genome of the oleaginous model alga Nannochloropsis gaditana.</title>
        <authorList>
            <person name="Jinkerson R.E."/>
            <person name="Radakovits R."/>
            <person name="Posewitz M.C."/>
        </authorList>
    </citation>
    <scope>NUCLEOTIDE SEQUENCE</scope>
    <source>
        <strain evidence="3">CCMP526</strain>
    </source>
</reference>
<dbReference type="InterPro" id="IPR053318">
    <property type="entry name" value="GT64"/>
</dbReference>
<dbReference type="OrthoDB" id="5954868at2759"/>
<dbReference type="Pfam" id="PF09258">
    <property type="entry name" value="Glyco_transf_64"/>
    <property type="match status" value="1"/>
</dbReference>
<evidence type="ECO:0000256" key="2">
    <source>
        <dbReference type="ARBA" id="ARBA00023157"/>
    </source>
</evidence>
<organism evidence="3">
    <name type="scientific">Nannochloropsis gaditana (strain CCMP526)</name>
    <name type="common">Green microalga</name>
    <name type="synonym">Microchloropsis gaditana</name>
    <dbReference type="NCBI Taxonomy" id="1093141"/>
    <lineage>
        <taxon>Eukaryota</taxon>
        <taxon>Sar</taxon>
        <taxon>Stramenopiles</taxon>
        <taxon>Ochrophyta</taxon>
        <taxon>Eustigmatophyceae</taxon>
        <taxon>Eustigmatales</taxon>
        <taxon>Monodopsidaceae</taxon>
        <taxon>Nannochloropsis</taxon>
    </lineage>
</organism>
<dbReference type="InterPro" id="IPR015338">
    <property type="entry name" value="GT64_dom"/>
</dbReference>
<keyword evidence="3" id="KW-0328">Glycosyltransferase</keyword>
<accession>I2CQR6</accession>
<evidence type="ECO:0000313" key="3">
    <source>
        <dbReference type="EMBL" id="AFJ69249.1"/>
    </source>
</evidence>
<proteinExistence type="evidence at transcript level"/>
<dbReference type="PANTHER" id="PTHR48410:SF1">
    <property type="entry name" value="GLYCOSYLINOSITOL PHOSPHORYLCERAMIDE MANNOSYL TRANSFERASE 1"/>
    <property type="match status" value="1"/>
</dbReference>
<keyword evidence="1 3" id="KW-0808">Transferase</keyword>
<dbReference type="Gene3D" id="3.90.550.10">
    <property type="entry name" value="Spore Coat Polysaccharide Biosynthesis Protein SpsA, Chain A"/>
    <property type="match status" value="1"/>
</dbReference>
<dbReference type="KEGG" id="ngd:NGA_2005600"/>
<dbReference type="GO" id="GO:0016020">
    <property type="term" value="C:membrane"/>
    <property type="evidence" value="ECO:0007669"/>
    <property type="project" value="InterPro"/>
</dbReference>
<keyword evidence="2" id="KW-1015">Disulfide bond</keyword>